<evidence type="ECO:0000259" key="3">
    <source>
        <dbReference type="Pfam" id="PF01364"/>
    </source>
</evidence>
<dbReference type="InterPro" id="IPR001769">
    <property type="entry name" value="Gingipain"/>
</dbReference>
<dbReference type="EMBL" id="CP002305">
    <property type="protein sequence ID" value="ADQ17870.1"/>
    <property type="molecule type" value="Genomic_DNA"/>
</dbReference>
<dbReference type="Pfam" id="PF01364">
    <property type="entry name" value="Peptidase_C25"/>
    <property type="match status" value="1"/>
</dbReference>
<dbReference type="HOGENOM" id="CLU_004870_0_0_10"/>
<dbReference type="AlphaFoldDB" id="E4RUH9"/>
<dbReference type="eggNOG" id="COG1572">
    <property type="taxonomic scope" value="Bacteria"/>
</dbReference>
<dbReference type="GO" id="GO:0008234">
    <property type="term" value="F:cysteine-type peptidase activity"/>
    <property type="evidence" value="ECO:0007669"/>
    <property type="project" value="InterPro"/>
</dbReference>
<dbReference type="STRING" id="649349.Lbys_2176"/>
<reference key="1">
    <citation type="submission" date="2010-11" db="EMBL/GenBank/DDBJ databases">
        <title>The complete genome of Leadbetterella byssophila DSM 17132.</title>
        <authorList>
            <consortium name="US DOE Joint Genome Institute (JGI-PGF)"/>
            <person name="Lucas S."/>
            <person name="Copeland A."/>
            <person name="Lapidus A."/>
            <person name="Glavina del Rio T."/>
            <person name="Dalin E."/>
            <person name="Tice H."/>
            <person name="Bruce D."/>
            <person name="Goodwin L."/>
            <person name="Pitluck S."/>
            <person name="Kyrpides N."/>
            <person name="Mavromatis K."/>
            <person name="Ivanova N."/>
            <person name="Teshima H."/>
            <person name="Brettin T."/>
            <person name="Detter J.C."/>
            <person name="Han C."/>
            <person name="Tapia R."/>
            <person name="Land M."/>
            <person name="Hauser L."/>
            <person name="Markowitz V."/>
            <person name="Cheng J.-F."/>
            <person name="Hugenholtz P."/>
            <person name="Woyke T."/>
            <person name="Wu D."/>
            <person name="Tindall B."/>
            <person name="Pomrenke H.G."/>
            <person name="Brambilla E."/>
            <person name="Klenk H.-P."/>
            <person name="Eisen J.A."/>
        </authorList>
    </citation>
    <scope>NUCLEOTIDE SEQUENCE [LARGE SCALE GENOMIC DNA]</scope>
    <source>
        <strain>DSM 17132</strain>
    </source>
</reference>
<organism evidence="4 5">
    <name type="scientific">Leadbetterella byssophila (strain DSM 17132 / JCM 16389 / KACC 11308 / NBRC 106382 / 4M15)</name>
    <dbReference type="NCBI Taxonomy" id="649349"/>
    <lineage>
        <taxon>Bacteria</taxon>
        <taxon>Pseudomonadati</taxon>
        <taxon>Bacteroidota</taxon>
        <taxon>Cytophagia</taxon>
        <taxon>Cytophagales</taxon>
        <taxon>Leadbetterellaceae</taxon>
        <taxon>Leadbetterella</taxon>
    </lineage>
</organism>
<feature type="domain" description="Gingipain" evidence="3">
    <location>
        <begin position="351"/>
        <end position="718"/>
    </location>
</feature>
<dbReference type="SUPFAM" id="SSF52129">
    <property type="entry name" value="Caspase-like"/>
    <property type="match status" value="1"/>
</dbReference>
<feature type="signal peptide" evidence="2">
    <location>
        <begin position="1"/>
        <end position="16"/>
    </location>
</feature>
<dbReference type="GO" id="GO:0006508">
    <property type="term" value="P:proteolysis"/>
    <property type="evidence" value="ECO:0007669"/>
    <property type="project" value="InterPro"/>
</dbReference>
<dbReference type="Gene3D" id="3.40.50.1460">
    <property type="match status" value="1"/>
</dbReference>
<reference evidence="4 5" key="2">
    <citation type="journal article" date="2011" name="Stand. Genomic Sci.">
        <title>Complete genome sequence of Leadbetterella byssophila type strain (4M15).</title>
        <authorList>
            <person name="Abt B."/>
            <person name="Teshima H."/>
            <person name="Lucas S."/>
            <person name="Lapidus A."/>
            <person name="Del Rio T.G."/>
            <person name="Nolan M."/>
            <person name="Tice H."/>
            <person name="Cheng J.F."/>
            <person name="Pitluck S."/>
            <person name="Liolios K."/>
            <person name="Pagani I."/>
            <person name="Ivanova N."/>
            <person name="Mavromatis K."/>
            <person name="Pati A."/>
            <person name="Tapia R."/>
            <person name="Han C."/>
            <person name="Goodwin L."/>
            <person name="Chen A."/>
            <person name="Palaniappan K."/>
            <person name="Land M."/>
            <person name="Hauser L."/>
            <person name="Chang Y.J."/>
            <person name="Jeffries C.D."/>
            <person name="Rohde M."/>
            <person name="Goker M."/>
            <person name="Tindall B.J."/>
            <person name="Detter J.C."/>
            <person name="Woyke T."/>
            <person name="Bristow J."/>
            <person name="Eisen J.A."/>
            <person name="Markowitz V."/>
            <person name="Hugenholtz P."/>
            <person name="Klenk H.P."/>
            <person name="Kyrpides N.C."/>
        </authorList>
    </citation>
    <scope>NUCLEOTIDE SEQUENCE [LARGE SCALE GENOMIC DNA]</scope>
    <source>
        <strain evidence="5">DSM 17132 / JCM 16389 / KACC 11308 / NBRC 106382 / 4M15</strain>
    </source>
</reference>
<accession>E4RUH9</accession>
<keyword evidence="5" id="KW-1185">Reference proteome</keyword>
<evidence type="ECO:0000313" key="5">
    <source>
        <dbReference type="Proteomes" id="UP000007435"/>
    </source>
</evidence>
<proteinExistence type="predicted"/>
<dbReference type="Gene3D" id="3.40.50.10390">
    <property type="entry name" value="Gingipain r, domain 1"/>
    <property type="match status" value="1"/>
</dbReference>
<dbReference type="Proteomes" id="UP000007435">
    <property type="component" value="Chromosome"/>
</dbReference>
<evidence type="ECO:0000313" key="4">
    <source>
        <dbReference type="EMBL" id="ADQ17870.1"/>
    </source>
</evidence>
<evidence type="ECO:0000256" key="2">
    <source>
        <dbReference type="SAM" id="SignalP"/>
    </source>
</evidence>
<name>E4RUH9_LEAB4</name>
<dbReference type="MEROPS" id="C25.004"/>
<gene>
    <name evidence="4" type="ordered locus">Lbys_2176</name>
</gene>
<evidence type="ECO:0000256" key="1">
    <source>
        <dbReference type="ARBA" id="ARBA00022729"/>
    </source>
</evidence>
<dbReference type="CDD" id="cd02258">
    <property type="entry name" value="Peptidase_C25_N"/>
    <property type="match status" value="1"/>
</dbReference>
<dbReference type="InterPro" id="IPR029030">
    <property type="entry name" value="Caspase-like_dom_sf"/>
</dbReference>
<dbReference type="NCBIfam" id="NF033707">
    <property type="entry name" value="T9SS_sortase"/>
    <property type="match status" value="1"/>
</dbReference>
<keyword evidence="1 2" id="KW-0732">Signal</keyword>
<feature type="chain" id="PRO_5003188155" description="Gingipain domain-containing protein" evidence="2">
    <location>
        <begin position="17"/>
        <end position="1033"/>
    </location>
</feature>
<dbReference type="KEGG" id="lby:Lbys_2176"/>
<protein>
    <recommendedName>
        <fullName evidence="3">Gingipain domain-containing protein</fullName>
    </recommendedName>
</protein>
<dbReference type="InterPro" id="IPR029031">
    <property type="entry name" value="Gingipain_N_sf"/>
</dbReference>
<sequence>MRIFAFLIFLCTNLFAQDTWLKLGIEKAGVYKIDQDFIKKYAPHLQNLSLEELTIMGGHPKALPQKNSDKRIVDWEIIHTQIIEVNGQAQLFFFAEDPHEGSLNPYSKSNFYFLGKGEIKKIPVVTSKNSGQILTHLGFQQRYEKDEVNLLQSGRLWLGELFKDQFTLPAPALHFQSDYQITLSLYPMGISRQFIEFTFGTQVKRDTLRGAPYHPNDATARYHRISNEHRYTFFGTPSELKMKLSAESVGNVGVYLDYWEVKYQKLLKGAGEWIFERTPIPPVLQWDNNALKVWQIGETVKELDWDANNLIHPENRDSRIVAFSPLDIQYPLYAGKVIKPSILNLPVPELLIVYPRAFQREVDRYISFKKENENIDLIAVDVEDIYLTFSSGKVDPTAIRDFCRHLYRKDPERFSSVLLIGDATYDYRNLKNADYVNLETMIPTYESRESLEPIYSYSSDDYFGFLEDHEGDWPEGRSINNIWFSEDARDHTLDISVGRIPARNLTELSYYVDKYMQRKPGTWMNKLSFIADNRDYNLHQQDAEDLERRALENYPGFNTEKLLLDDFPIEDGISPKANARLHEMINQGSLVLTYIGHGSSEAWTNEKLLHLSDISKLKNSGKLPIWLTATCEFGRFDQPGQVSGAEYVLLSPQRGGIALLTTTRPVYSSTNQAINRAFFQYLPTSRTLGEAFRKTKNASVRGEVNRNFSLLGDPTLPLPYFLPEKNELLPDLMQGGEQHNLAGAIEQIQNGEMSVQIMDTPIPAKTIGNFPDSPAFNYEIRSQALVEGRFEIKDFKVSTPFIAPNPQQNGKTRALFQWTNGQEIYFSYKSISLTKLDTTFSSSGPELSAALEDNKGLIWYIRDQYGIKPDFHLEINGEKIHHFTFVPTKGFQEGILLLPLSELKNGKQSSTLIASNIYNITAQNTFEYEIKREALKIQSSVVYPNPVKDFVRIKVKHNRVGENLLGTFQLLNEKGQILQSTELECMECLETWDSEFQLENLSTKGQKLFLQWTLKSAVDGSSEKLGRPLFFWK</sequence>
<dbReference type="RefSeq" id="WP_013408916.1">
    <property type="nucleotide sequence ID" value="NC_014655.1"/>
</dbReference>